<dbReference type="Proteomes" id="UP001153334">
    <property type="component" value="Unassembled WGS sequence"/>
</dbReference>
<protein>
    <submittedName>
        <fullName evidence="1">Uncharacterized protein</fullName>
    </submittedName>
</protein>
<name>A0ACC2HXV7_9PEZI</name>
<evidence type="ECO:0000313" key="1">
    <source>
        <dbReference type="EMBL" id="KAJ8107633.1"/>
    </source>
</evidence>
<accession>A0ACC2HXV7</accession>
<reference evidence="1" key="1">
    <citation type="submission" date="2022-11" db="EMBL/GenBank/DDBJ databases">
        <title>Genome Sequence of Nemania bipapillata.</title>
        <authorList>
            <person name="Buettner E."/>
        </authorList>
    </citation>
    <scope>NUCLEOTIDE SEQUENCE</scope>
    <source>
        <strain evidence="1">CP14</strain>
    </source>
</reference>
<gene>
    <name evidence="1" type="ORF">ONZ43_g6675</name>
</gene>
<keyword evidence="2" id="KW-1185">Reference proteome</keyword>
<sequence length="435" mass="49651">MPFSFRRLGNSTHSGSDDITKGAKLSWNLIGDARVNLFNELEKLYWIGARQDLEYVLSTLREWQKPQYRYIKLEEESDNFVHGFDTFIDQVNEGSRAFADEVAKWKSQKNEYMTDNYLEAFQRSALDMASDQKSSQIKGAIRQAIESRPCEEHSRRRTRMLLQAAGFLDIEKLVEHRPPLDELSFWKRPAIPQLELESVSKSGVPILTPLRCSSCSSIIRGSMYRAVEINESQDNERTTICEDCYREKFAGSTKFTKVYKHCILREAIKPSISRQICFCEEVPHRDPEGKPLALFPVDKENKHLKAARPGLVECGLLKLPEIVAEAKYDGMQTLTSKRQKHKKGLAEEKREANEREKSGESKKKKNQPLRKIVTGQSQNAPDRATQTGTSVAVAEAEADEDVPFFLKRYTENYPFGNVHMALRLGPLVLENGVAQ</sequence>
<evidence type="ECO:0000313" key="2">
    <source>
        <dbReference type="Proteomes" id="UP001153334"/>
    </source>
</evidence>
<organism evidence="1 2">
    <name type="scientific">Nemania bipapillata</name>
    <dbReference type="NCBI Taxonomy" id="110536"/>
    <lineage>
        <taxon>Eukaryota</taxon>
        <taxon>Fungi</taxon>
        <taxon>Dikarya</taxon>
        <taxon>Ascomycota</taxon>
        <taxon>Pezizomycotina</taxon>
        <taxon>Sordariomycetes</taxon>
        <taxon>Xylariomycetidae</taxon>
        <taxon>Xylariales</taxon>
        <taxon>Xylariaceae</taxon>
        <taxon>Nemania</taxon>
    </lineage>
</organism>
<comment type="caution">
    <text evidence="1">The sequence shown here is derived from an EMBL/GenBank/DDBJ whole genome shotgun (WGS) entry which is preliminary data.</text>
</comment>
<dbReference type="EMBL" id="JAPESX010002475">
    <property type="protein sequence ID" value="KAJ8107633.1"/>
    <property type="molecule type" value="Genomic_DNA"/>
</dbReference>
<proteinExistence type="predicted"/>